<reference evidence="2" key="2">
    <citation type="submission" date="2023-06" db="EMBL/GenBank/DDBJ databases">
        <authorList>
            <consortium name="Lawrence Berkeley National Laboratory"/>
            <person name="Haridas S."/>
            <person name="Hensen N."/>
            <person name="Bonometti L."/>
            <person name="Westerberg I."/>
            <person name="Brannstrom I.O."/>
            <person name="Guillou S."/>
            <person name="Cros-Aarteil S."/>
            <person name="Calhoun S."/>
            <person name="Kuo A."/>
            <person name="Mondo S."/>
            <person name="Pangilinan J."/>
            <person name="Riley R."/>
            <person name="Labutti K."/>
            <person name="Andreopoulos B."/>
            <person name="Lipzen A."/>
            <person name="Chen C."/>
            <person name="Yanf M."/>
            <person name="Daum C."/>
            <person name="Ng V."/>
            <person name="Clum A."/>
            <person name="Steindorff A."/>
            <person name="Ohm R."/>
            <person name="Martin F."/>
            <person name="Silar P."/>
            <person name="Natvig D."/>
            <person name="Lalanne C."/>
            <person name="Gautier V."/>
            <person name="Ament-Velasquez S.L."/>
            <person name="Kruys A."/>
            <person name="Hutchinson M.I."/>
            <person name="Powell A.J."/>
            <person name="Barry K."/>
            <person name="Miller A.N."/>
            <person name="Grigoriev I.V."/>
            <person name="Debuchy R."/>
            <person name="Gladieux P."/>
            <person name="Thoren M.H."/>
            <person name="Johannesson H."/>
        </authorList>
    </citation>
    <scope>NUCLEOTIDE SEQUENCE</scope>
    <source>
        <strain evidence="2">SMH4131-1</strain>
    </source>
</reference>
<evidence type="ECO:0000313" key="2">
    <source>
        <dbReference type="EMBL" id="KAK3327778.1"/>
    </source>
</evidence>
<keyword evidence="1" id="KW-0812">Transmembrane</keyword>
<evidence type="ECO:0000313" key="3">
    <source>
        <dbReference type="Proteomes" id="UP001286456"/>
    </source>
</evidence>
<protein>
    <submittedName>
        <fullName evidence="2">Uncharacterized protein</fullName>
    </submittedName>
</protein>
<evidence type="ECO:0000256" key="1">
    <source>
        <dbReference type="SAM" id="Phobius"/>
    </source>
</evidence>
<accession>A0AAE0IMC3</accession>
<dbReference type="Proteomes" id="UP001286456">
    <property type="component" value="Unassembled WGS sequence"/>
</dbReference>
<sequence>MAPQKLFHNFKMAAINTALVARDTVSHLAKRNWAGQEAGVIVVFCIVFIVAVGVGGLFISKAITARRLRNQGKATA</sequence>
<organism evidence="2 3">
    <name type="scientific">Cercophora scortea</name>
    <dbReference type="NCBI Taxonomy" id="314031"/>
    <lineage>
        <taxon>Eukaryota</taxon>
        <taxon>Fungi</taxon>
        <taxon>Dikarya</taxon>
        <taxon>Ascomycota</taxon>
        <taxon>Pezizomycotina</taxon>
        <taxon>Sordariomycetes</taxon>
        <taxon>Sordariomycetidae</taxon>
        <taxon>Sordariales</taxon>
        <taxon>Lasiosphaeriaceae</taxon>
        <taxon>Cercophora</taxon>
    </lineage>
</organism>
<keyword evidence="3" id="KW-1185">Reference proteome</keyword>
<comment type="caution">
    <text evidence="2">The sequence shown here is derived from an EMBL/GenBank/DDBJ whole genome shotgun (WGS) entry which is preliminary data.</text>
</comment>
<dbReference type="EMBL" id="JAUEPO010000003">
    <property type="protein sequence ID" value="KAK3327778.1"/>
    <property type="molecule type" value="Genomic_DNA"/>
</dbReference>
<gene>
    <name evidence="2" type="ORF">B0T19DRAFT_441721</name>
</gene>
<keyword evidence="1" id="KW-0472">Membrane</keyword>
<proteinExistence type="predicted"/>
<dbReference type="AlphaFoldDB" id="A0AAE0IMC3"/>
<keyword evidence="1" id="KW-1133">Transmembrane helix</keyword>
<feature type="transmembrane region" description="Helical" evidence="1">
    <location>
        <begin position="38"/>
        <end position="59"/>
    </location>
</feature>
<name>A0AAE0IMC3_9PEZI</name>
<reference evidence="2" key="1">
    <citation type="journal article" date="2023" name="Mol. Phylogenet. Evol.">
        <title>Genome-scale phylogeny and comparative genomics of the fungal order Sordariales.</title>
        <authorList>
            <person name="Hensen N."/>
            <person name="Bonometti L."/>
            <person name="Westerberg I."/>
            <person name="Brannstrom I.O."/>
            <person name="Guillou S."/>
            <person name="Cros-Aarteil S."/>
            <person name="Calhoun S."/>
            <person name="Haridas S."/>
            <person name="Kuo A."/>
            <person name="Mondo S."/>
            <person name="Pangilinan J."/>
            <person name="Riley R."/>
            <person name="LaButti K."/>
            <person name="Andreopoulos B."/>
            <person name="Lipzen A."/>
            <person name="Chen C."/>
            <person name="Yan M."/>
            <person name="Daum C."/>
            <person name="Ng V."/>
            <person name="Clum A."/>
            <person name="Steindorff A."/>
            <person name="Ohm R.A."/>
            <person name="Martin F."/>
            <person name="Silar P."/>
            <person name="Natvig D.O."/>
            <person name="Lalanne C."/>
            <person name="Gautier V."/>
            <person name="Ament-Velasquez S.L."/>
            <person name="Kruys A."/>
            <person name="Hutchinson M.I."/>
            <person name="Powell A.J."/>
            <person name="Barry K."/>
            <person name="Miller A.N."/>
            <person name="Grigoriev I.V."/>
            <person name="Debuchy R."/>
            <person name="Gladieux P."/>
            <person name="Hiltunen Thoren M."/>
            <person name="Johannesson H."/>
        </authorList>
    </citation>
    <scope>NUCLEOTIDE SEQUENCE</scope>
    <source>
        <strain evidence="2">SMH4131-1</strain>
    </source>
</reference>